<dbReference type="OrthoDB" id="194721at2157"/>
<dbReference type="PANTHER" id="PTHR34236:SF1">
    <property type="entry name" value="DIMETHYL SULFOXIDE REDUCTASE TRANSCRIPTIONAL ACTIVATOR"/>
    <property type="match status" value="1"/>
</dbReference>
<proteinExistence type="predicted"/>
<dbReference type="Proteomes" id="UP000823736">
    <property type="component" value="Unassembled WGS sequence"/>
</dbReference>
<comment type="caution">
    <text evidence="4">The sequence shown here is derived from an EMBL/GenBank/DDBJ whole genome shotgun (WGS) entry which is preliminary data.</text>
</comment>
<protein>
    <submittedName>
        <fullName evidence="4">Putative DNA binding protein</fullName>
    </submittedName>
</protein>
<dbReference type="AlphaFoldDB" id="A0A8T4GVS5"/>
<dbReference type="EMBL" id="JAGGLC010000001">
    <property type="protein sequence ID" value="MBP1986163.1"/>
    <property type="molecule type" value="Genomic_DNA"/>
</dbReference>
<evidence type="ECO:0000313" key="5">
    <source>
        <dbReference type="Proteomes" id="UP000823736"/>
    </source>
</evidence>
<sequence length="209" mass="22624">MPRVELVITLPSAAWIGEISRRYPDAQFRVLSALPDADGGTGLLEVGAADPAPVLADILDADLRDVSVLARTDADALVQFETASPMLLRAVQSSGVPVQFPFEISEGEVHWELTVSHDRLSALRSELDDRGLDYRLDRVRGANVDDDVLTVHQREVLEAAIGAGYYEQPRDASLTDLAAELEMAESTLSGVLRRTEATLAQASVDDGTR</sequence>
<evidence type="ECO:0000256" key="1">
    <source>
        <dbReference type="ARBA" id="ARBA00023015"/>
    </source>
</evidence>
<dbReference type="InterPro" id="IPR007050">
    <property type="entry name" value="HTH_bacterioopsin"/>
</dbReference>
<dbReference type="PANTHER" id="PTHR34236">
    <property type="entry name" value="DIMETHYL SULFOXIDE REDUCTASE TRANSCRIPTIONAL ACTIVATOR"/>
    <property type="match status" value="1"/>
</dbReference>
<dbReference type="RefSeq" id="WP_209490378.1">
    <property type="nucleotide sequence ID" value="NZ_JAGGLC010000001.1"/>
</dbReference>
<evidence type="ECO:0000259" key="3">
    <source>
        <dbReference type="Pfam" id="PF04967"/>
    </source>
</evidence>
<keyword evidence="1" id="KW-0805">Transcription regulation</keyword>
<keyword evidence="2" id="KW-0804">Transcription</keyword>
<accession>A0A8T4GVS5</accession>
<evidence type="ECO:0000313" key="4">
    <source>
        <dbReference type="EMBL" id="MBP1986163.1"/>
    </source>
</evidence>
<organism evidence="4 5">
    <name type="scientific">Halolamina salifodinae</name>
    <dbReference type="NCBI Taxonomy" id="1202767"/>
    <lineage>
        <taxon>Archaea</taxon>
        <taxon>Methanobacteriati</taxon>
        <taxon>Methanobacteriota</taxon>
        <taxon>Stenosarchaea group</taxon>
        <taxon>Halobacteria</taxon>
        <taxon>Halobacteriales</taxon>
        <taxon>Haloferacaceae</taxon>
    </lineage>
</organism>
<name>A0A8T4GVS5_9EURY</name>
<evidence type="ECO:0000256" key="2">
    <source>
        <dbReference type="ARBA" id="ARBA00023163"/>
    </source>
</evidence>
<dbReference type="Pfam" id="PF04967">
    <property type="entry name" value="HTH_10"/>
    <property type="match status" value="1"/>
</dbReference>
<keyword evidence="5" id="KW-1185">Reference proteome</keyword>
<feature type="domain" description="HTH bat-type" evidence="3">
    <location>
        <begin position="149"/>
        <end position="200"/>
    </location>
</feature>
<reference evidence="4" key="1">
    <citation type="submission" date="2021-03" db="EMBL/GenBank/DDBJ databases">
        <title>Genomic Encyclopedia of Type Strains, Phase IV (KMG-IV): sequencing the most valuable type-strain genomes for metagenomic binning, comparative biology and taxonomic classification.</title>
        <authorList>
            <person name="Goeker M."/>
        </authorList>
    </citation>
    <scope>NUCLEOTIDE SEQUENCE</scope>
    <source>
        <strain evidence="4">DSM 26232</strain>
    </source>
</reference>
<gene>
    <name evidence="4" type="ORF">J2753_000636</name>
</gene>